<evidence type="ECO:0000313" key="4">
    <source>
        <dbReference type="Proteomes" id="UP000248168"/>
    </source>
</evidence>
<gene>
    <name evidence="3" type="ORF">NITLEN_20255</name>
</gene>
<accession>A0A330L6M6</accession>
<dbReference type="RefSeq" id="WP_121988982.1">
    <property type="nucleotide sequence ID" value="NZ_OUNR01000012.1"/>
</dbReference>
<feature type="compositionally biased region" description="Polar residues" evidence="1">
    <location>
        <begin position="484"/>
        <end position="506"/>
    </location>
</feature>
<name>A0A330L6M6_9BACT</name>
<evidence type="ECO:0000256" key="1">
    <source>
        <dbReference type="SAM" id="MobiDB-lite"/>
    </source>
</evidence>
<dbReference type="AlphaFoldDB" id="A0A330L6M6"/>
<feature type="region of interest" description="Disordered" evidence="1">
    <location>
        <begin position="435"/>
        <end position="527"/>
    </location>
</feature>
<dbReference type="EMBL" id="OUNR01000012">
    <property type="protein sequence ID" value="SPP64615.1"/>
    <property type="molecule type" value="Genomic_DNA"/>
</dbReference>
<reference evidence="4" key="1">
    <citation type="submission" date="2018-04" db="EMBL/GenBank/DDBJ databases">
        <authorList>
            <person name="Lucker S."/>
            <person name="Sakoula D."/>
        </authorList>
    </citation>
    <scope>NUCLEOTIDE SEQUENCE [LARGE SCALE GENOMIC DNA]</scope>
</reference>
<dbReference type="InParanoid" id="A0A330L6M6"/>
<feature type="domain" description="ORC1/DEAH AAA+ ATPase" evidence="2">
    <location>
        <begin position="138"/>
        <end position="291"/>
    </location>
</feature>
<protein>
    <submittedName>
        <fullName evidence="3">Putative Tn7-like transposition protein C</fullName>
    </submittedName>
</protein>
<dbReference type="GO" id="GO:0016887">
    <property type="term" value="F:ATP hydrolysis activity"/>
    <property type="evidence" value="ECO:0007669"/>
    <property type="project" value="InterPro"/>
</dbReference>
<dbReference type="Gene3D" id="3.40.50.300">
    <property type="entry name" value="P-loop containing nucleotide triphosphate hydrolases"/>
    <property type="match status" value="1"/>
</dbReference>
<dbReference type="OrthoDB" id="5593847at2"/>
<dbReference type="SUPFAM" id="SSF52540">
    <property type="entry name" value="P-loop containing nucleoside triphosphate hydrolases"/>
    <property type="match status" value="1"/>
</dbReference>
<proteinExistence type="predicted"/>
<organism evidence="3 4">
    <name type="scientific">Nitrospira lenta</name>
    <dbReference type="NCBI Taxonomy" id="1436998"/>
    <lineage>
        <taxon>Bacteria</taxon>
        <taxon>Pseudomonadati</taxon>
        <taxon>Nitrospirota</taxon>
        <taxon>Nitrospiria</taxon>
        <taxon>Nitrospirales</taxon>
        <taxon>Nitrospiraceae</taxon>
        <taxon>Nitrospira</taxon>
    </lineage>
</organism>
<dbReference type="Pfam" id="PF13401">
    <property type="entry name" value="AAA_22"/>
    <property type="match status" value="1"/>
</dbReference>
<dbReference type="Proteomes" id="UP000248168">
    <property type="component" value="Unassembled WGS sequence"/>
</dbReference>
<feature type="compositionally biased region" description="Basic and acidic residues" evidence="1">
    <location>
        <begin position="510"/>
        <end position="527"/>
    </location>
</feature>
<evidence type="ECO:0000259" key="2">
    <source>
        <dbReference type="Pfam" id="PF13401"/>
    </source>
</evidence>
<keyword evidence="4" id="KW-1185">Reference proteome</keyword>
<dbReference type="InterPro" id="IPR027417">
    <property type="entry name" value="P-loop_NTPase"/>
</dbReference>
<evidence type="ECO:0000313" key="3">
    <source>
        <dbReference type="EMBL" id="SPP64615.1"/>
    </source>
</evidence>
<sequence>MAECPVCDQLPSFAKHLHQYPDLGMAWYDANPLARGLGRLRTDDEVIQHLSLPPMLPPDIRQKPAHERVHHLGIAIKRLFIPTTEAVRLYRAIEQMLYQRYVELTPFLPGFTKEVKKRSAQFMEDWVADLSPQDPVANHLLVRGFPGTGKSRTVQRCLSLFTPVLYHSEFQGRPFPFQQRVAVKLDCPPEGSVRGLCLQFLAELDRLFVRKDGRKTNYFQHYKRLTKNELLVVMAELALQHGVGLLVIDEIQNLLDALVDGRRVILNFLVGLENTIGVPVLVVGTYAADELVLARYHQVRRSEGEGHFEWVPMMCDEEWDKFVKALWSCQVIQKPARFGKEFSQTLYELSGGVMDLALRIFRFAQEDAIAEETESVTLRSLTEAAAHHCPLSRGTLEALKARDWNNPLLQDLSDMLTGEQREELKNSQGTALAVAEADDVTAPQRKHSIDKAKPASKRTASTGRKQKPQALGEATSRRRKSPCKQRQTCTGQLQRLVSEGSANGVSATEALKDHVAKPSTDQKEAQP</sequence>
<dbReference type="InterPro" id="IPR049945">
    <property type="entry name" value="AAA_22"/>
</dbReference>